<dbReference type="Proteomes" id="UP001428290">
    <property type="component" value="Unassembled WGS sequence"/>
</dbReference>
<dbReference type="EMBL" id="BAABRU010000059">
    <property type="protein sequence ID" value="GAA5531530.1"/>
    <property type="molecule type" value="Genomic_DNA"/>
</dbReference>
<dbReference type="PANTHER" id="PTHR23290:SF0">
    <property type="entry name" value="RRNA N6-ADENOSINE-METHYLTRANSFERASE METTL5"/>
    <property type="match status" value="1"/>
</dbReference>
<name>A0ABP9X816_9CHLR</name>
<keyword evidence="3" id="KW-1185">Reference proteome</keyword>
<proteinExistence type="predicted"/>
<dbReference type="InterPro" id="IPR002723">
    <property type="entry name" value="BpsA_C"/>
</dbReference>
<dbReference type="RefSeq" id="WP_345725081.1">
    <property type="nucleotide sequence ID" value="NZ_BAABRU010000059.1"/>
</dbReference>
<gene>
    <name evidence="2" type="primary">bpsA</name>
    <name evidence="2" type="ORF">Hgul01_05355</name>
</gene>
<comment type="caution">
    <text evidence="2">The sequence shown here is derived from an EMBL/GenBank/DDBJ whole genome shotgun (WGS) entry which is preliminary data.</text>
</comment>
<organism evidence="2 3">
    <name type="scientific">Herpetosiphon gulosus</name>
    <dbReference type="NCBI Taxonomy" id="1973496"/>
    <lineage>
        <taxon>Bacteria</taxon>
        <taxon>Bacillati</taxon>
        <taxon>Chloroflexota</taxon>
        <taxon>Chloroflexia</taxon>
        <taxon>Herpetosiphonales</taxon>
        <taxon>Herpetosiphonaceae</taxon>
        <taxon>Herpetosiphon</taxon>
    </lineage>
</organism>
<dbReference type="InterPro" id="IPR029063">
    <property type="entry name" value="SAM-dependent_MTases_sf"/>
</dbReference>
<evidence type="ECO:0000259" key="1">
    <source>
        <dbReference type="Pfam" id="PF01861"/>
    </source>
</evidence>
<dbReference type="Pfam" id="PF01861">
    <property type="entry name" value="BpsA_C"/>
    <property type="match status" value="1"/>
</dbReference>
<sequence length="316" mass="36483">MSPSEPHTDPWYVLSKDLMFLNQQRWEDHQSVVAGQTGTLRELLRITLSHKALALMDLIRRNRPQALRKFDQISMRDDDLATQAILMAKQLAGKSVVFMGDNDCASLALGILGGQLGYPLPAKMVIVDFDERLLRAQSQFARRYGFRHLMDFRLYNAFEPVPRDLQNHFDWFYTNPPYGASNYGMSVQLFINRGCEMTKPAGYGCIIIPHDEERKWTQSAMLSTQRFLANRGWVITDKVNDLHHYHLDDDNELTSSTLIVHDAASITLDESIRVYDNRRIEHHEIPQFYGKSVQPPYPRFIRADGTEEYCNDREAA</sequence>
<evidence type="ECO:0000313" key="3">
    <source>
        <dbReference type="Proteomes" id="UP001428290"/>
    </source>
</evidence>
<dbReference type="PANTHER" id="PTHR23290">
    <property type="entry name" value="RRNA N6-ADENOSINE-METHYLTRANSFERASE METTL5"/>
    <property type="match status" value="1"/>
</dbReference>
<dbReference type="SUPFAM" id="SSF53335">
    <property type="entry name" value="S-adenosyl-L-methionine-dependent methyltransferases"/>
    <property type="match status" value="1"/>
</dbReference>
<evidence type="ECO:0000313" key="2">
    <source>
        <dbReference type="EMBL" id="GAA5531530.1"/>
    </source>
</evidence>
<feature type="domain" description="N(4)-bis(aminopropyl)spermidine synthase C-terminal" evidence="1">
    <location>
        <begin position="59"/>
        <end position="255"/>
    </location>
</feature>
<dbReference type="Gene3D" id="3.40.50.150">
    <property type="entry name" value="Vaccinia Virus protein VP39"/>
    <property type="match status" value="1"/>
</dbReference>
<protein>
    <submittedName>
        <fullName evidence="2">N(4)-bis(Aminopropyl)spermidine synthase</fullName>
    </submittedName>
</protein>
<accession>A0ABP9X816</accession>
<reference evidence="2 3" key="1">
    <citation type="submission" date="2024-02" db="EMBL/GenBank/DDBJ databases">
        <title>Herpetosiphon gulosus NBRC 112829.</title>
        <authorList>
            <person name="Ichikawa N."/>
            <person name="Katano-Makiyama Y."/>
            <person name="Hidaka K."/>
        </authorList>
    </citation>
    <scope>NUCLEOTIDE SEQUENCE [LARGE SCALE GENOMIC DNA]</scope>
    <source>
        <strain evidence="2 3">NBRC 112829</strain>
    </source>
</reference>
<dbReference type="InterPro" id="IPR051720">
    <property type="entry name" value="rRNA_MeTrfase/Polyamine_Synth"/>
</dbReference>